<evidence type="ECO:0000256" key="1">
    <source>
        <dbReference type="ARBA" id="ARBA00022737"/>
    </source>
</evidence>
<sequence length="708" mass="73119">MADARATYPLLRGRRRGRRVSWPGAAALLQRRGARAVLAVLLLAIVAAALSMLARRADVPDAAVSMQRGTAALARANYSAARNDFIAAVTAEPGNAAAQRALAETYLLLGNGVAAQGAIDRARSAGLPAAQLHHLRAAALLLQGDEDGAIAEADRAGGRFVTFAQRAKARALAEQGDRAASAALLQQVIARVPRDSAAWSDLGRIRLDIGDVGGATAAAQRALALAPNNLAALVLRGELVRGQYGLVAALPWFEAALSRDAYYHRALIEYAGTLGEIGRNADSVAAARRALAARPGDPQALYLMAVVAARAGDVALASALLERSNGGLDGLPGGLLLSGGIDYANGRYEQAAVKWRALLGAQPMNLVARRLLGAALLRSGDAKGALDTLRPVALRADADSYTLTLVARAFEARGERDWAARFLDRAARPPVPRAAPFGQDSDTGVLANAVVDAPNDPAAAVAFIRGLVETGGFAEAIAASEGLSRSSPGVPPAHILLGDVDAASGRFAAAATAYVRAADLRFDEPTLLRLVEAWAQTNKRAQAADALALYLAQNPGSVVARRLLANLQLVSGDFAGAVRTLEQLRGMTGDGDALVLTQLGYAYTGAGDPRAALPFARAAYRLSPMSAGAADAYGAALFAAGDTAAALQLLTKAARLAPTHAGIRWHEAQALADAGQVRAARASLGIALADPAFGERPAATRLLAALPR</sequence>
<feature type="repeat" description="TPR" evidence="3">
    <location>
        <begin position="196"/>
        <end position="229"/>
    </location>
</feature>
<evidence type="ECO:0000256" key="3">
    <source>
        <dbReference type="PROSITE-ProRule" id="PRU00339"/>
    </source>
</evidence>
<dbReference type="PROSITE" id="PS50005">
    <property type="entry name" value="TPR"/>
    <property type="match status" value="1"/>
</dbReference>
<evidence type="ECO:0000313" key="4">
    <source>
        <dbReference type="EMBL" id="NTS63891.1"/>
    </source>
</evidence>
<comment type="caution">
    <text evidence="4">The sequence shown here is derived from an EMBL/GenBank/DDBJ whole genome shotgun (WGS) entry which is preliminary data.</text>
</comment>
<evidence type="ECO:0000256" key="2">
    <source>
        <dbReference type="ARBA" id="ARBA00022803"/>
    </source>
</evidence>
<protein>
    <submittedName>
        <fullName evidence="4">Tetratricopeptide repeat protein</fullName>
    </submittedName>
</protein>
<dbReference type="PANTHER" id="PTHR45586">
    <property type="entry name" value="TPR REPEAT-CONTAINING PROTEIN PA4667"/>
    <property type="match status" value="1"/>
</dbReference>
<dbReference type="PANTHER" id="PTHR45586:SF1">
    <property type="entry name" value="LIPOPOLYSACCHARIDE ASSEMBLY PROTEIN B"/>
    <property type="match status" value="1"/>
</dbReference>
<dbReference type="Proteomes" id="UP000621447">
    <property type="component" value="Unassembled WGS sequence"/>
</dbReference>
<keyword evidence="2 3" id="KW-0802">TPR repeat</keyword>
<dbReference type="SUPFAM" id="SSF48452">
    <property type="entry name" value="TPR-like"/>
    <property type="match status" value="4"/>
</dbReference>
<keyword evidence="5" id="KW-1185">Reference proteome</keyword>
<dbReference type="Pfam" id="PF14559">
    <property type="entry name" value="TPR_19"/>
    <property type="match status" value="1"/>
</dbReference>
<dbReference type="SMART" id="SM00028">
    <property type="entry name" value="TPR"/>
    <property type="match status" value="5"/>
</dbReference>
<dbReference type="InterPro" id="IPR051012">
    <property type="entry name" value="CellSynth/LPSAsmb/PSIAsmb"/>
</dbReference>
<accession>A0ABX2JCQ4</accession>
<dbReference type="RefSeq" id="WP_174191981.1">
    <property type="nucleotide sequence ID" value="NZ_JABULH010000001.1"/>
</dbReference>
<keyword evidence="1" id="KW-0677">Repeat</keyword>
<evidence type="ECO:0000313" key="5">
    <source>
        <dbReference type="Proteomes" id="UP000621447"/>
    </source>
</evidence>
<dbReference type="InterPro" id="IPR019734">
    <property type="entry name" value="TPR_rpt"/>
</dbReference>
<dbReference type="Pfam" id="PF13432">
    <property type="entry name" value="TPR_16"/>
    <property type="match status" value="5"/>
</dbReference>
<proteinExistence type="predicted"/>
<dbReference type="EMBL" id="JABULH010000001">
    <property type="protein sequence ID" value="NTS63891.1"/>
    <property type="molecule type" value="Genomic_DNA"/>
</dbReference>
<organism evidence="4 5">
    <name type="scientific">Sphingomonas hominis</name>
    <dbReference type="NCBI Taxonomy" id="2741495"/>
    <lineage>
        <taxon>Bacteria</taxon>
        <taxon>Pseudomonadati</taxon>
        <taxon>Pseudomonadota</taxon>
        <taxon>Alphaproteobacteria</taxon>
        <taxon>Sphingomonadales</taxon>
        <taxon>Sphingomonadaceae</taxon>
        <taxon>Sphingomonas</taxon>
    </lineage>
</organism>
<dbReference type="InterPro" id="IPR011990">
    <property type="entry name" value="TPR-like_helical_dom_sf"/>
</dbReference>
<name>A0ABX2JCQ4_9SPHN</name>
<dbReference type="Gene3D" id="1.25.40.10">
    <property type="entry name" value="Tetratricopeptide repeat domain"/>
    <property type="match status" value="5"/>
</dbReference>
<gene>
    <name evidence="4" type="ORF">HRV97_01785</name>
</gene>
<reference evidence="4 5" key="1">
    <citation type="submission" date="2020-06" db="EMBL/GenBank/DDBJ databases">
        <title>Sphingomonas hominis sp. nov., a member of the Sphingomonas, isolated from the hair of a 22-year-old girl.</title>
        <authorList>
            <person name="Zhang D.-F."/>
            <person name="Cui X.-W."/>
        </authorList>
    </citation>
    <scope>NUCLEOTIDE SEQUENCE [LARGE SCALE GENOMIC DNA]</scope>
    <source>
        <strain evidence="4 5">HHU CXW</strain>
    </source>
</reference>